<dbReference type="VEuPathDB" id="FungiDB:PV10_05329"/>
<dbReference type="EMBL" id="NAJM01000032">
    <property type="protein sequence ID" value="RVX69101.1"/>
    <property type="molecule type" value="Genomic_DNA"/>
</dbReference>
<protein>
    <recommendedName>
        <fullName evidence="3">F-box domain-containing protein</fullName>
    </recommendedName>
</protein>
<sequence length="383" mass="42509">MKIGDPTYHGAEVVLPAEVIDSISVHVMQFDQYQSSLASCCLVNRSWYAGFIAGLYAYPIITQRNFEYFARTLSSPVTKKTKVGLEHFVKRLDLSSIAYESSKSLTARLLGRVKNSLEFFASPAITFSLTSLAPLSKCYNLCHLDLSADGYQLGLGKILATVNHLEQLSTLKLPTDAFAVQPEVASLIWPPNLRLVQLTDRLPNSSKNWDDVLRSLPKTVTTLRIQGCLNYDSVARLKQCEPSDNRVSRLEIGVSRDEAYVPFDTITTAAFPALRYIAVPAPSLIPPATAILLDTINKHDGIEVLELTPIRDVGPPVKWEFDDFKTIIHSFTSLYKITIAEKNVKLDAGQQLQLTELLGSRLRTDSVSQRRARPGLLIWSGGL</sequence>
<name>A0A438N077_EXOME</name>
<evidence type="ECO:0000313" key="1">
    <source>
        <dbReference type="EMBL" id="RVX69101.1"/>
    </source>
</evidence>
<evidence type="ECO:0008006" key="3">
    <source>
        <dbReference type="Google" id="ProtNLM"/>
    </source>
</evidence>
<accession>A0A438N077</accession>
<evidence type="ECO:0000313" key="2">
    <source>
        <dbReference type="Proteomes" id="UP000288859"/>
    </source>
</evidence>
<proteinExistence type="predicted"/>
<dbReference type="AlphaFoldDB" id="A0A438N077"/>
<organism evidence="1 2">
    <name type="scientific">Exophiala mesophila</name>
    <name type="common">Black yeast-like fungus</name>
    <dbReference type="NCBI Taxonomy" id="212818"/>
    <lineage>
        <taxon>Eukaryota</taxon>
        <taxon>Fungi</taxon>
        <taxon>Dikarya</taxon>
        <taxon>Ascomycota</taxon>
        <taxon>Pezizomycotina</taxon>
        <taxon>Eurotiomycetes</taxon>
        <taxon>Chaetothyriomycetidae</taxon>
        <taxon>Chaetothyriales</taxon>
        <taxon>Herpotrichiellaceae</taxon>
        <taxon>Exophiala</taxon>
    </lineage>
</organism>
<comment type="caution">
    <text evidence="1">The sequence shown here is derived from an EMBL/GenBank/DDBJ whole genome shotgun (WGS) entry which is preliminary data.</text>
</comment>
<reference evidence="1 2" key="1">
    <citation type="submission" date="2017-03" db="EMBL/GenBank/DDBJ databases">
        <title>Genomes of endolithic fungi from Antarctica.</title>
        <authorList>
            <person name="Coleine C."/>
            <person name="Masonjones S."/>
            <person name="Stajich J.E."/>
        </authorList>
    </citation>
    <scope>NUCLEOTIDE SEQUENCE [LARGE SCALE GENOMIC DNA]</scope>
    <source>
        <strain evidence="1 2">CCFEE 6314</strain>
    </source>
</reference>
<dbReference type="Proteomes" id="UP000288859">
    <property type="component" value="Unassembled WGS sequence"/>
</dbReference>
<dbReference type="OrthoDB" id="2125396at2759"/>
<gene>
    <name evidence="1" type="ORF">B0A52_06814</name>
</gene>